<sequence length="931" mass="101811">MALVLLNKSSAPSPLDLLHLELLPSPPTYYPCCKLKAAMSGLAGLGLSLAALLGLGMGASLCLSRQLRAEGDYVLGGLFSLGLAEEGSLYHRTQPNGIVCTRFSSLGLFLAMAMKMAVEEINNGSTLLPGLHLGYDLFDTCSEPMVTMKPSLLFLAKAGSCSIAAYCNYTQYQPRVLAVIGPHSSELALITGKFFSFFLMPQVGPPPFMSPQAALPTGSPTSECASCPLQVSYSASMDRLSDRETFPSFFRTVPSDRVQLEAIVTLLQKFSWNWVAALGSDDDYGREGLSIFSSLASAQGICIAHEGLVPLPRTDSQRLGKVIDVLHQVNQSKVQVVVLFASARAVYSLFNYSIHHHLSPKVWVASEAWLTSDLVVTLPNVAQMGTVLGFLQRGVPLPEFSHYVETHLALAADPAFCASLDAKPDLGEDVMGPRCPQCDHVLLQNLSTGLLQNLSAGQLHHQIFATYAAVYSVAHALHITLQCNTSHCNAMKTVQPWQLLENMYNMSFHVRGLELRFNANGYVDMEYDLKMWVWQSPTPVLHTVGAFNGSLWLQLSQMWGPGNQVPVSQCSRQCGDGQVRRVKGFHSCCYDCVDCKAGSYRQNPDDLICTPCDQDQWSPERSTRCFPRIPRFLAWGEPAVLFLLLLLGLVLGLVLTALGLFICHRDSPLVQASGGPLSCFGLACLGLFCLSVLLFPGRPDRASCLAQQPLLHLPLTGCLSTLFLQAAEIFVESELPLSWATWLRSCLQGPWTWLVVLLAVLVEAALCAWYLVAFPPEVVTDWRVLPTEALVHCYMHSWVSLGLVHITNITLAFLCFLGTFLVQSQPGRYNHARGLTFAMLAYFITWISFVPLLANVQVIYQPAVQMGAILLCALGILANFYLPKCYLLLWQPKLNTSEFFLGGSPRAAGDAGVSGSREGIQGHNHDPDPNQ</sequence>
<keyword evidence="3" id="KW-0919">Taste</keyword>
<evidence type="ECO:0000256" key="1">
    <source>
        <dbReference type="ARBA" id="ARBA00004651"/>
    </source>
</evidence>
<dbReference type="GO" id="GO:0033041">
    <property type="term" value="F:sweet taste receptor activity"/>
    <property type="evidence" value="ECO:0007669"/>
    <property type="project" value="TreeGrafter"/>
</dbReference>
<keyword evidence="4 17" id="KW-0812">Transmembrane</keyword>
<evidence type="ECO:0000256" key="4">
    <source>
        <dbReference type="ARBA" id="ARBA00022692"/>
    </source>
</evidence>
<dbReference type="PROSITE" id="PS00980">
    <property type="entry name" value="G_PROTEIN_RECEP_F3_2"/>
    <property type="match status" value="1"/>
</dbReference>
<dbReference type="InterPro" id="IPR011500">
    <property type="entry name" value="GPCR_3_9-Cys_dom"/>
</dbReference>
<evidence type="ECO:0000256" key="6">
    <source>
        <dbReference type="ARBA" id="ARBA00022989"/>
    </source>
</evidence>
<evidence type="ECO:0000256" key="13">
    <source>
        <dbReference type="ARBA" id="ARBA00038762"/>
    </source>
</evidence>
<evidence type="ECO:0000256" key="3">
    <source>
        <dbReference type="ARBA" id="ARBA00022480"/>
    </source>
</evidence>
<dbReference type="Pfam" id="PF07562">
    <property type="entry name" value="NCD3G"/>
    <property type="match status" value="1"/>
</dbReference>
<feature type="region of interest" description="Disordered" evidence="16">
    <location>
        <begin position="909"/>
        <end position="931"/>
    </location>
</feature>
<evidence type="ECO:0000256" key="5">
    <source>
        <dbReference type="ARBA" id="ARBA00022729"/>
    </source>
</evidence>
<dbReference type="InterPro" id="IPR017978">
    <property type="entry name" value="GPCR_3_C"/>
</dbReference>
<comment type="similarity">
    <text evidence="12">Belongs to the G-protein coupled receptor 3 family. TAS1R subfamily.</text>
</comment>
<keyword evidence="6 17" id="KW-1133">Transmembrane helix</keyword>
<dbReference type="InterPro" id="IPR001828">
    <property type="entry name" value="ANF_lig-bd_rcpt"/>
</dbReference>
<dbReference type="InterPro" id="IPR000068">
    <property type="entry name" value="GPCR_3_Ca_sens_rcpt-rel"/>
</dbReference>
<dbReference type="GO" id="GO:0005886">
    <property type="term" value="C:plasma membrane"/>
    <property type="evidence" value="ECO:0007669"/>
    <property type="project" value="UniProtKB-SubCell"/>
</dbReference>
<evidence type="ECO:0000256" key="10">
    <source>
        <dbReference type="ARBA" id="ARBA00023180"/>
    </source>
</evidence>
<evidence type="ECO:0000256" key="16">
    <source>
        <dbReference type="SAM" id="MobiDB-lite"/>
    </source>
</evidence>
<evidence type="ECO:0000256" key="9">
    <source>
        <dbReference type="ARBA" id="ARBA00023170"/>
    </source>
</evidence>
<dbReference type="Gene3D" id="2.10.50.30">
    <property type="entry name" value="GPCR, family 3, nine cysteines domain"/>
    <property type="match status" value="1"/>
</dbReference>
<dbReference type="InterPro" id="IPR028082">
    <property type="entry name" value="Peripla_BP_I"/>
</dbReference>
<dbReference type="Gene3D" id="3.40.50.2300">
    <property type="match status" value="2"/>
</dbReference>
<dbReference type="AlphaFoldDB" id="A0A8B7U0Z5"/>
<feature type="transmembrane region" description="Helical" evidence="17">
    <location>
        <begin position="751"/>
        <end position="772"/>
    </location>
</feature>
<proteinExistence type="inferred from homology"/>
<evidence type="ECO:0000256" key="2">
    <source>
        <dbReference type="ARBA" id="ARBA00022475"/>
    </source>
</evidence>
<evidence type="ECO:0000256" key="17">
    <source>
        <dbReference type="SAM" id="Phobius"/>
    </source>
</evidence>
<feature type="transmembrane region" description="Helical" evidence="17">
    <location>
        <begin position="834"/>
        <end position="853"/>
    </location>
</feature>
<keyword evidence="9 19" id="KW-0675">Receptor</keyword>
<name>A0A8B7U0Z5_CASCN</name>
<dbReference type="PROSITE" id="PS50259">
    <property type="entry name" value="G_PROTEIN_RECEP_F3_4"/>
    <property type="match status" value="1"/>
</dbReference>
<dbReference type="InterPro" id="IPR017979">
    <property type="entry name" value="GPCR_3_CS"/>
</dbReference>
<comment type="subunit">
    <text evidence="13">Forms homodimers or heterodimers with TAS1R1 and TAS1R2.</text>
</comment>
<dbReference type="Pfam" id="PF01094">
    <property type="entry name" value="ANF_receptor"/>
    <property type="match status" value="1"/>
</dbReference>
<evidence type="ECO:0000256" key="8">
    <source>
        <dbReference type="ARBA" id="ARBA00023136"/>
    </source>
</evidence>
<dbReference type="InterPro" id="IPR038550">
    <property type="entry name" value="GPCR_3_9-Cys_sf"/>
</dbReference>
<keyword evidence="5" id="KW-0732">Signal</keyword>
<feature type="transmembrane region" description="Helical" evidence="17">
    <location>
        <begin position="674"/>
        <end position="695"/>
    </location>
</feature>
<keyword evidence="10" id="KW-0325">Glycoprotein</keyword>
<dbReference type="FunFam" id="2.10.50.30:FF:000004">
    <property type="entry name" value="Taste receptor type 1 member 3-like protein"/>
    <property type="match status" value="1"/>
</dbReference>
<dbReference type="FunFam" id="3.40.50.2300:FF:000016">
    <property type="entry name" value="Taste 1 receptor member 2"/>
    <property type="match status" value="1"/>
</dbReference>
<evidence type="ECO:0000256" key="15">
    <source>
        <dbReference type="ARBA" id="ARBA00042614"/>
    </source>
</evidence>
<dbReference type="SUPFAM" id="SSF53822">
    <property type="entry name" value="Periplasmic binding protein-like I"/>
    <property type="match status" value="1"/>
</dbReference>
<comment type="subcellular location">
    <subcellularLocation>
        <location evidence="1">Cell membrane</location>
        <topology evidence="1">Multi-pass membrane protein</topology>
    </subcellularLocation>
</comment>
<dbReference type="Pfam" id="PF00003">
    <property type="entry name" value="7tm_3"/>
    <property type="match status" value="1"/>
</dbReference>
<evidence type="ECO:0000256" key="7">
    <source>
        <dbReference type="ARBA" id="ARBA00023040"/>
    </source>
</evidence>
<dbReference type="OrthoDB" id="5984008at2759"/>
<dbReference type="CTD" id="83756"/>
<evidence type="ECO:0000256" key="14">
    <source>
        <dbReference type="ARBA" id="ARBA00040705"/>
    </source>
</evidence>
<organism evidence="19">
    <name type="scientific">Castor canadensis</name>
    <name type="common">American beaver</name>
    <dbReference type="NCBI Taxonomy" id="51338"/>
    <lineage>
        <taxon>Eukaryota</taxon>
        <taxon>Metazoa</taxon>
        <taxon>Chordata</taxon>
        <taxon>Craniata</taxon>
        <taxon>Vertebrata</taxon>
        <taxon>Euteleostomi</taxon>
        <taxon>Mammalia</taxon>
        <taxon>Eutheria</taxon>
        <taxon>Euarchontoglires</taxon>
        <taxon>Glires</taxon>
        <taxon>Rodentia</taxon>
        <taxon>Castorimorpha</taxon>
        <taxon>Castoridae</taxon>
        <taxon>Castor</taxon>
    </lineage>
</organism>
<keyword evidence="8 17" id="KW-0472">Membrane</keyword>
<evidence type="ECO:0000256" key="11">
    <source>
        <dbReference type="ARBA" id="ARBA00023224"/>
    </source>
</evidence>
<dbReference type="GO" id="GO:0050917">
    <property type="term" value="P:sensory perception of umami taste"/>
    <property type="evidence" value="ECO:0007669"/>
    <property type="project" value="TreeGrafter"/>
</dbReference>
<keyword evidence="3" id="KW-0716">Sensory transduction</keyword>
<dbReference type="PANTHER" id="PTHR24061:SF435">
    <property type="entry name" value="TASTE RECEPTOR TYPE 1 MEMBER 3"/>
    <property type="match status" value="1"/>
</dbReference>
<reference evidence="19" key="1">
    <citation type="submission" date="2025-08" db="UniProtKB">
        <authorList>
            <consortium name="RefSeq"/>
        </authorList>
    </citation>
    <scope>IDENTIFICATION</scope>
    <source>
        <tissue evidence="19">Leukocyte</tissue>
    </source>
</reference>
<dbReference type="RefSeq" id="XP_020011315.1">
    <property type="nucleotide sequence ID" value="XM_020155726.1"/>
</dbReference>
<accession>A0A8B7U0Z5</accession>
<gene>
    <name evidence="19" type="primary">Tas1r3</name>
</gene>
<protein>
    <recommendedName>
        <fullName evidence="14">Taste receptor type 1 member 3</fullName>
    </recommendedName>
    <alternativeName>
        <fullName evidence="15">Sweet taste receptor T1R3</fullName>
    </alternativeName>
</protein>
<dbReference type="GO" id="GO:0004930">
    <property type="term" value="F:G protein-coupled receptor activity"/>
    <property type="evidence" value="ECO:0007669"/>
    <property type="project" value="UniProtKB-KW"/>
</dbReference>
<evidence type="ECO:0000313" key="19">
    <source>
        <dbReference type="RefSeq" id="XP_020011315.1"/>
    </source>
</evidence>
<evidence type="ECO:0000259" key="18">
    <source>
        <dbReference type="PROSITE" id="PS50259"/>
    </source>
</evidence>
<feature type="transmembrane region" description="Helical" evidence="17">
    <location>
        <begin position="798"/>
        <end position="822"/>
    </location>
</feature>
<dbReference type="KEGG" id="ccan:109681151"/>
<keyword evidence="11" id="KW-0807">Transducer</keyword>
<keyword evidence="7" id="KW-0297">G-protein coupled receptor</keyword>
<keyword evidence="2" id="KW-1003">Cell membrane</keyword>
<evidence type="ECO:0000256" key="12">
    <source>
        <dbReference type="ARBA" id="ARBA00038492"/>
    </source>
</evidence>
<feature type="transmembrane region" description="Helical" evidence="17">
    <location>
        <begin position="859"/>
        <end position="882"/>
    </location>
</feature>
<feature type="transmembrane region" description="Helical" evidence="17">
    <location>
        <begin position="639"/>
        <end position="662"/>
    </location>
</feature>
<feature type="domain" description="G-protein coupled receptors family 3 profile" evidence="18">
    <location>
        <begin position="639"/>
        <end position="896"/>
    </location>
</feature>
<dbReference type="PRINTS" id="PR00248">
    <property type="entry name" value="GPCRMGR"/>
</dbReference>
<dbReference type="PANTHER" id="PTHR24061">
    <property type="entry name" value="CALCIUM-SENSING RECEPTOR-RELATED"/>
    <property type="match status" value="1"/>
</dbReference>
<dbReference type="InterPro" id="IPR000337">
    <property type="entry name" value="GPCR_3"/>
</dbReference>